<feature type="transmembrane region" description="Helical" evidence="1">
    <location>
        <begin position="138"/>
        <end position="160"/>
    </location>
</feature>
<dbReference type="InterPro" id="IPR013901">
    <property type="entry name" value="Anthrone_oxy"/>
</dbReference>
<protein>
    <submittedName>
        <fullName evidence="2">DUF1772 domain-containing protein</fullName>
    </submittedName>
</protein>
<proteinExistence type="predicted"/>
<evidence type="ECO:0000313" key="3">
    <source>
        <dbReference type="Proteomes" id="UP001589698"/>
    </source>
</evidence>
<dbReference type="RefSeq" id="WP_378520169.1">
    <property type="nucleotide sequence ID" value="NZ_CBCSDI010000014.1"/>
</dbReference>
<organism evidence="2 3">
    <name type="scientific">Nocardioides zeicaulis</name>
    <dbReference type="NCBI Taxonomy" id="1776857"/>
    <lineage>
        <taxon>Bacteria</taxon>
        <taxon>Bacillati</taxon>
        <taxon>Actinomycetota</taxon>
        <taxon>Actinomycetes</taxon>
        <taxon>Propionibacteriales</taxon>
        <taxon>Nocardioidaceae</taxon>
        <taxon>Nocardioides</taxon>
    </lineage>
</organism>
<feature type="transmembrane region" description="Helical" evidence="1">
    <location>
        <begin position="54"/>
        <end position="80"/>
    </location>
</feature>
<dbReference type="Pfam" id="PF08592">
    <property type="entry name" value="Anthrone_oxy"/>
    <property type="match status" value="1"/>
</dbReference>
<comment type="caution">
    <text evidence="2">The sequence shown here is derived from an EMBL/GenBank/DDBJ whole genome shotgun (WGS) entry which is preliminary data.</text>
</comment>
<sequence length="164" mass="16555">MTTHSLPLPSQTLTVAAVVVAGLQAGTYFTWATGVMPGLARTDDRTFVATMQQVNVAIVNPVFIATFLAAPVLAGAVAAVGGAPARTWAIAATALAVGTVLITVAGNVPLNDALAAAGAVDRIQDLAAVRSDFESRWVVLNACRALTSAGALACLGAAVLRMRG</sequence>
<dbReference type="Proteomes" id="UP001589698">
    <property type="component" value="Unassembled WGS sequence"/>
</dbReference>
<keyword evidence="1" id="KW-0812">Transmembrane</keyword>
<reference evidence="2 3" key="1">
    <citation type="submission" date="2024-09" db="EMBL/GenBank/DDBJ databases">
        <authorList>
            <person name="Sun Q."/>
            <person name="Mori K."/>
        </authorList>
    </citation>
    <scope>NUCLEOTIDE SEQUENCE [LARGE SCALE GENOMIC DNA]</scope>
    <source>
        <strain evidence="2 3">CCM 8654</strain>
    </source>
</reference>
<accession>A0ABV6E5Z4</accession>
<feature type="transmembrane region" description="Helical" evidence="1">
    <location>
        <begin position="87"/>
        <end position="106"/>
    </location>
</feature>
<keyword evidence="3" id="KW-1185">Reference proteome</keyword>
<evidence type="ECO:0000256" key="1">
    <source>
        <dbReference type="SAM" id="Phobius"/>
    </source>
</evidence>
<dbReference type="EMBL" id="JBHLXH010000002">
    <property type="protein sequence ID" value="MFC0224400.1"/>
    <property type="molecule type" value="Genomic_DNA"/>
</dbReference>
<gene>
    <name evidence="2" type="ORF">ACFFJG_18080</name>
</gene>
<name>A0ABV6E5Z4_9ACTN</name>
<keyword evidence="1" id="KW-0472">Membrane</keyword>
<keyword evidence="1" id="KW-1133">Transmembrane helix</keyword>
<feature type="transmembrane region" description="Helical" evidence="1">
    <location>
        <begin position="12"/>
        <end position="34"/>
    </location>
</feature>
<evidence type="ECO:0000313" key="2">
    <source>
        <dbReference type="EMBL" id="MFC0224400.1"/>
    </source>
</evidence>